<accession>A0AAV9TDV8</accession>
<name>A0AAV9TDV8_9PEZI</name>
<reference evidence="1 2" key="1">
    <citation type="submission" date="2023-04" db="EMBL/GenBank/DDBJ databases">
        <title>Colletotrichum tabacum stain YC1 causing leaf anthracnose on Nicotiana tabacum(L.) cv.</title>
        <authorList>
            <person name="Ji Z."/>
            <person name="Wang M."/>
            <person name="Zhang J."/>
            <person name="Wang N."/>
            <person name="Zhou Z."/>
        </authorList>
    </citation>
    <scope>NUCLEOTIDE SEQUENCE [LARGE SCALE GENOMIC DNA]</scope>
    <source>
        <strain evidence="1 2">YC1</strain>
    </source>
</reference>
<dbReference type="AlphaFoldDB" id="A0AAV9TDV8"/>
<keyword evidence="2" id="KW-1185">Reference proteome</keyword>
<protein>
    <submittedName>
        <fullName evidence="1">Uncharacterized protein</fullName>
    </submittedName>
</protein>
<evidence type="ECO:0000313" key="2">
    <source>
        <dbReference type="Proteomes" id="UP001327957"/>
    </source>
</evidence>
<proteinExistence type="predicted"/>
<sequence length="145" mass="15897">MFYRQYLVDHESSGELFQQPSINYDALYASSKTVQLLPAAHLVGPKWFESPHCPYLVCVASGAGGDVVDVLRDKVVKELVVERTVDVAVGGGTQTVMVSITVSMFVTVTTWVVQLDTMTVTVEPLAEDDDGAWVIEDDRVEICVT</sequence>
<evidence type="ECO:0000313" key="1">
    <source>
        <dbReference type="EMBL" id="KAK6217342.1"/>
    </source>
</evidence>
<organism evidence="1 2">
    <name type="scientific">Colletotrichum tabaci</name>
    <dbReference type="NCBI Taxonomy" id="1209068"/>
    <lineage>
        <taxon>Eukaryota</taxon>
        <taxon>Fungi</taxon>
        <taxon>Dikarya</taxon>
        <taxon>Ascomycota</taxon>
        <taxon>Pezizomycotina</taxon>
        <taxon>Sordariomycetes</taxon>
        <taxon>Hypocreomycetidae</taxon>
        <taxon>Glomerellales</taxon>
        <taxon>Glomerellaceae</taxon>
        <taxon>Colletotrichum</taxon>
        <taxon>Colletotrichum destructivum species complex</taxon>
    </lineage>
</organism>
<comment type="caution">
    <text evidence="1">The sequence shown here is derived from an EMBL/GenBank/DDBJ whole genome shotgun (WGS) entry which is preliminary data.</text>
</comment>
<dbReference type="Proteomes" id="UP001327957">
    <property type="component" value="Unassembled WGS sequence"/>
</dbReference>
<gene>
    <name evidence="1" type="ORF">QIS74_07456</name>
</gene>
<dbReference type="EMBL" id="JASAOK010000039">
    <property type="protein sequence ID" value="KAK6217342.1"/>
    <property type="molecule type" value="Genomic_DNA"/>
</dbReference>